<feature type="transmembrane region" description="Helical" evidence="1">
    <location>
        <begin position="12"/>
        <end position="38"/>
    </location>
</feature>
<reference evidence="2 4" key="1">
    <citation type="submission" date="2017-06" db="EMBL/GenBank/DDBJ databases">
        <title>Complete genome of Francisella adeliensis.</title>
        <authorList>
            <person name="Vallesi A."/>
            <person name="Sjodin A."/>
        </authorList>
    </citation>
    <scope>NUCLEOTIDE SEQUENCE [LARGE SCALE GENOMIC DNA]</scope>
    <source>
        <strain evidence="2 4">FDC440</strain>
    </source>
</reference>
<keyword evidence="5" id="KW-1185">Reference proteome</keyword>
<evidence type="ECO:0000313" key="2">
    <source>
        <dbReference type="EMBL" id="AXA34749.1"/>
    </source>
</evidence>
<feature type="transmembrane region" description="Helical" evidence="1">
    <location>
        <begin position="58"/>
        <end position="85"/>
    </location>
</feature>
<dbReference type="Proteomes" id="UP000681131">
    <property type="component" value="Chromosome"/>
</dbReference>
<accession>A0A2Z4Y1B3</accession>
<evidence type="ECO:0000313" key="3">
    <source>
        <dbReference type="EMBL" id="QIW12974.1"/>
    </source>
</evidence>
<name>A0A2Z4Y1B3_9GAMM</name>
<reference evidence="3 5" key="2">
    <citation type="submission" date="2019-08" db="EMBL/GenBank/DDBJ databases">
        <title>Complete genome sequences of Francisella adeliensis (FSC1325 and FSC1326).</title>
        <authorList>
            <person name="Ohrman C."/>
            <person name="Uneklint I."/>
            <person name="Vallesi A."/>
            <person name="Karlsson L."/>
            <person name="Sjodin A."/>
        </authorList>
    </citation>
    <scope>NUCLEOTIDE SEQUENCE [LARGE SCALE GENOMIC DNA]</scope>
    <source>
        <strain evidence="3 5">FSC1325</strain>
    </source>
</reference>
<sequence length="93" mass="10722">MRNIDGSDEVHFVIKVLALSVFVACFFVIVAIYTYVFARIQNSTVFFKFLDVIGIPQLSPILSFLWLLSIPILLVCLFVLFKAVWLKKIFSFK</sequence>
<keyword evidence="1" id="KW-1133">Transmembrane helix</keyword>
<dbReference type="KEGG" id="fad:CDH04_06550"/>
<proteinExistence type="predicted"/>
<dbReference type="OrthoDB" id="9926975at2"/>
<keyword evidence="1" id="KW-0812">Transmembrane</keyword>
<organism evidence="2 4">
    <name type="scientific">Francisella adeliensis</name>
    <dbReference type="NCBI Taxonomy" id="2007306"/>
    <lineage>
        <taxon>Bacteria</taxon>
        <taxon>Pseudomonadati</taxon>
        <taxon>Pseudomonadota</taxon>
        <taxon>Gammaproteobacteria</taxon>
        <taxon>Thiotrichales</taxon>
        <taxon>Francisellaceae</taxon>
        <taxon>Francisella</taxon>
    </lineage>
</organism>
<evidence type="ECO:0000313" key="4">
    <source>
        <dbReference type="Proteomes" id="UP000251120"/>
    </source>
</evidence>
<gene>
    <name evidence="2" type="ORF">CDH04_06550</name>
    <name evidence="3" type="ORF">FZC43_06550</name>
</gene>
<evidence type="ECO:0000313" key="5">
    <source>
        <dbReference type="Proteomes" id="UP000681131"/>
    </source>
</evidence>
<dbReference type="EMBL" id="CP021781">
    <property type="protein sequence ID" value="AXA34749.1"/>
    <property type="molecule type" value="Genomic_DNA"/>
</dbReference>
<dbReference type="Proteomes" id="UP000251120">
    <property type="component" value="Chromosome"/>
</dbReference>
<protein>
    <submittedName>
        <fullName evidence="2">Uncharacterized protein</fullName>
    </submittedName>
</protein>
<evidence type="ECO:0000256" key="1">
    <source>
        <dbReference type="SAM" id="Phobius"/>
    </source>
</evidence>
<dbReference type="EMBL" id="CP043424">
    <property type="protein sequence ID" value="QIW12974.1"/>
    <property type="molecule type" value="Genomic_DNA"/>
</dbReference>
<keyword evidence="1" id="KW-0472">Membrane</keyword>
<dbReference type="AlphaFoldDB" id="A0A2Z4Y1B3"/>